<evidence type="ECO:0000313" key="17">
    <source>
        <dbReference type="Proteomes" id="UP000562322"/>
    </source>
</evidence>
<keyword evidence="7 13" id="KW-1133">Transmembrane helix</keyword>
<reference evidence="16 17" key="1">
    <citation type="submission" date="2019-09" db="EMBL/GenBank/DDBJ databases">
        <title>Bird 10,000 Genomes (B10K) Project - Family phase.</title>
        <authorList>
            <person name="Zhang G."/>
        </authorList>
    </citation>
    <scope>NUCLEOTIDE SEQUENCE [LARGE SCALE GENOMIC DNA]</scope>
    <source>
        <strain evidence="16">B10K-DU-001-39</strain>
        <tissue evidence="16">Muscle</tissue>
    </source>
</reference>
<evidence type="ECO:0000256" key="4">
    <source>
        <dbReference type="ARBA" id="ARBA00022729"/>
    </source>
</evidence>
<keyword evidence="5" id="KW-0677">Repeat</keyword>
<feature type="domain" description="Ig-like" evidence="15">
    <location>
        <begin position="308"/>
        <end position="390"/>
    </location>
</feature>
<evidence type="ECO:0000256" key="11">
    <source>
        <dbReference type="ARBA" id="ARBA00023319"/>
    </source>
</evidence>
<feature type="chain" id="PRO_5029508566" evidence="14">
    <location>
        <begin position="18"/>
        <end position="433"/>
    </location>
</feature>
<evidence type="ECO:0000256" key="9">
    <source>
        <dbReference type="ARBA" id="ARBA00023157"/>
    </source>
</evidence>
<dbReference type="PRINTS" id="PR01472">
    <property type="entry name" value="ICAMVCAM1"/>
</dbReference>
<protein>
    <submittedName>
        <fullName evidence="16">MADCA protein</fullName>
    </submittedName>
</protein>
<dbReference type="InterPro" id="IPR003598">
    <property type="entry name" value="Ig_sub2"/>
</dbReference>
<name>A0A7L0WCA1_ALELA</name>
<dbReference type="AlphaFoldDB" id="A0A7L0WCA1"/>
<feature type="compositionally biased region" description="Polar residues" evidence="12">
    <location>
        <begin position="274"/>
        <end position="283"/>
    </location>
</feature>
<feature type="domain" description="Ig-like" evidence="15">
    <location>
        <begin position="108"/>
        <end position="208"/>
    </location>
</feature>
<dbReference type="InterPro" id="IPR003599">
    <property type="entry name" value="Ig_sub"/>
</dbReference>
<dbReference type="InterPro" id="IPR037413">
    <property type="entry name" value="MADCAM1"/>
</dbReference>
<dbReference type="GO" id="GO:0034113">
    <property type="term" value="P:heterotypic cell-cell adhesion"/>
    <property type="evidence" value="ECO:0007669"/>
    <property type="project" value="TreeGrafter"/>
</dbReference>
<evidence type="ECO:0000256" key="13">
    <source>
        <dbReference type="SAM" id="Phobius"/>
    </source>
</evidence>
<dbReference type="PANTHER" id="PTHR14162">
    <property type="entry name" value="MUCOSAL ADDRESSIN CELL ADHESION MOLECULE-1"/>
    <property type="match status" value="1"/>
</dbReference>
<keyword evidence="6" id="KW-0130">Cell adhesion</keyword>
<dbReference type="SMART" id="SM00408">
    <property type="entry name" value="IGc2"/>
    <property type="match status" value="2"/>
</dbReference>
<keyword evidence="11" id="KW-0393">Immunoglobulin domain</keyword>
<feature type="domain" description="Ig-like" evidence="15">
    <location>
        <begin position="19"/>
        <end position="103"/>
    </location>
</feature>
<dbReference type="InterPro" id="IPR036179">
    <property type="entry name" value="Ig-like_dom_sf"/>
</dbReference>
<evidence type="ECO:0000313" key="16">
    <source>
        <dbReference type="EMBL" id="NXL89193.1"/>
    </source>
</evidence>
<feature type="non-terminal residue" evidence="16">
    <location>
        <position position="1"/>
    </location>
</feature>
<dbReference type="GO" id="GO:0050901">
    <property type="term" value="P:leukocyte tethering or rolling"/>
    <property type="evidence" value="ECO:0007669"/>
    <property type="project" value="TreeGrafter"/>
</dbReference>
<evidence type="ECO:0000256" key="14">
    <source>
        <dbReference type="SAM" id="SignalP"/>
    </source>
</evidence>
<dbReference type="GO" id="GO:0007229">
    <property type="term" value="P:integrin-mediated signaling pathway"/>
    <property type="evidence" value="ECO:0007669"/>
    <property type="project" value="InterPro"/>
</dbReference>
<dbReference type="FunFam" id="2.60.40.10:FF:000194">
    <property type="entry name" value="Intercellular adhesion molecule 1"/>
    <property type="match status" value="1"/>
</dbReference>
<feature type="non-terminal residue" evidence="16">
    <location>
        <position position="433"/>
    </location>
</feature>
<keyword evidence="3 13" id="KW-0812">Transmembrane</keyword>
<comment type="subcellular location">
    <subcellularLocation>
        <location evidence="1">Membrane</location>
        <topology evidence="1">Single-pass type I membrane protein</topology>
    </subcellularLocation>
</comment>
<evidence type="ECO:0000256" key="10">
    <source>
        <dbReference type="ARBA" id="ARBA00023180"/>
    </source>
</evidence>
<dbReference type="SMART" id="SM00409">
    <property type="entry name" value="IG"/>
    <property type="match status" value="2"/>
</dbReference>
<keyword evidence="4 14" id="KW-0732">Signal</keyword>
<keyword evidence="10" id="KW-0325">Glycoprotein</keyword>
<comment type="caution">
    <text evidence="16">The sequence shown here is derived from an EMBL/GenBank/DDBJ whole genome shotgun (WGS) entry which is preliminary data.</text>
</comment>
<dbReference type="GO" id="GO:0016020">
    <property type="term" value="C:membrane"/>
    <property type="evidence" value="ECO:0007669"/>
    <property type="project" value="UniProtKB-SubCell"/>
</dbReference>
<keyword evidence="8 13" id="KW-0472">Membrane</keyword>
<keyword evidence="9" id="KW-1015">Disulfide bond</keyword>
<evidence type="ECO:0000256" key="8">
    <source>
        <dbReference type="ARBA" id="ARBA00023136"/>
    </source>
</evidence>
<dbReference type="GO" id="GO:0098640">
    <property type="term" value="F:integrin binding involved in cell-matrix adhesion"/>
    <property type="evidence" value="ECO:0007669"/>
    <property type="project" value="InterPro"/>
</dbReference>
<dbReference type="GO" id="GO:2000403">
    <property type="term" value="P:positive regulation of lymphocyte migration"/>
    <property type="evidence" value="ECO:0007669"/>
    <property type="project" value="InterPro"/>
</dbReference>
<feature type="compositionally biased region" description="Polar residues" evidence="12">
    <location>
        <begin position="291"/>
        <end position="306"/>
    </location>
</feature>
<gene>
    <name evidence="16" type="primary">Madcam1</name>
    <name evidence="16" type="ORF">ALELAT_R10944</name>
</gene>
<comment type="similarity">
    <text evidence="2">Belongs to the immunoglobulin superfamily. ICAM family.</text>
</comment>
<feature type="region of interest" description="Disordered" evidence="12">
    <location>
        <begin position="269"/>
        <end position="306"/>
    </location>
</feature>
<dbReference type="InterPro" id="IPR013783">
    <property type="entry name" value="Ig-like_fold"/>
</dbReference>
<evidence type="ECO:0000256" key="12">
    <source>
        <dbReference type="SAM" id="MobiDB-lite"/>
    </source>
</evidence>
<dbReference type="Gene3D" id="2.60.40.10">
    <property type="entry name" value="Immunoglobulins"/>
    <property type="match status" value="3"/>
</dbReference>
<dbReference type="InterPro" id="IPR013768">
    <property type="entry name" value="ICAM_N"/>
</dbReference>
<feature type="signal peptide" evidence="14">
    <location>
        <begin position="1"/>
        <end position="17"/>
    </location>
</feature>
<evidence type="ECO:0000256" key="6">
    <source>
        <dbReference type="ARBA" id="ARBA00022889"/>
    </source>
</evidence>
<evidence type="ECO:0000256" key="2">
    <source>
        <dbReference type="ARBA" id="ARBA00005925"/>
    </source>
</evidence>
<dbReference type="InterPro" id="IPR003987">
    <property type="entry name" value="ICAM_VCAM_N"/>
</dbReference>
<dbReference type="Proteomes" id="UP000562322">
    <property type="component" value="Unassembled WGS sequence"/>
</dbReference>
<dbReference type="InterPro" id="IPR007110">
    <property type="entry name" value="Ig-like_dom"/>
</dbReference>
<dbReference type="Pfam" id="PF03921">
    <property type="entry name" value="ICAM_N"/>
    <property type="match status" value="1"/>
</dbReference>
<keyword evidence="17" id="KW-1185">Reference proteome</keyword>
<proteinExistence type="inferred from homology"/>
<dbReference type="CDD" id="cd00096">
    <property type="entry name" value="Ig"/>
    <property type="match status" value="1"/>
</dbReference>
<evidence type="ECO:0000256" key="5">
    <source>
        <dbReference type="ARBA" id="ARBA00022737"/>
    </source>
</evidence>
<evidence type="ECO:0000259" key="15">
    <source>
        <dbReference type="PROSITE" id="PS50835"/>
    </source>
</evidence>
<sequence>MELAPLLLFGLLGGCSGRPTNELAVVPREPVVPYGGSVQLNCSLTCPGGTVQWRGLDTNLGSIDSFPTHSILLISDAEVAAEGKKICLGTCGKNSYQQTVNLQVYSLPDALQLQADPPAPAAGQPTRLRCSAQRVYPIMGLVLTWYWGDRVFKDDDFDATETDEELFDVVTVLVVPGEDVAEGVVFRCELTLSVGPETFTRVASMAVSSGAVTEQPSTVATSTDSPCTTTTMPGMPSTAGPADITALSPGPSVPMRDASTALNAAASLHPPTTAVPSSITVSPATGGLAKAQSTAADGTNRGSHVTTPACSLRIWSLPPSGTRGRALRIECRAQCAQNATVRWLRTPVALSQYREEAAGSGSTLQLEHAEPRHQGRYQCVLLGHRSQSVSLQVVVLDDTFSPDPAITTGTTISLLGLIATAVISHCLWKRFKS</sequence>
<dbReference type="PROSITE" id="PS50835">
    <property type="entry name" value="IG_LIKE"/>
    <property type="match status" value="3"/>
</dbReference>
<dbReference type="PANTHER" id="PTHR14162:SF1">
    <property type="entry name" value="MUCOSAL ADDRESSIN CELL ADHESION MOLECULE 1"/>
    <property type="match status" value="1"/>
</dbReference>
<dbReference type="EMBL" id="VXAV01005886">
    <property type="protein sequence ID" value="NXL89193.1"/>
    <property type="molecule type" value="Genomic_DNA"/>
</dbReference>
<dbReference type="OrthoDB" id="9907246at2759"/>
<evidence type="ECO:0000256" key="1">
    <source>
        <dbReference type="ARBA" id="ARBA00004479"/>
    </source>
</evidence>
<evidence type="ECO:0000256" key="3">
    <source>
        <dbReference type="ARBA" id="ARBA00022692"/>
    </source>
</evidence>
<organism evidence="16 17">
    <name type="scientific">Alectura lathami</name>
    <name type="common">Australian brush turkey</name>
    <dbReference type="NCBI Taxonomy" id="81907"/>
    <lineage>
        <taxon>Eukaryota</taxon>
        <taxon>Metazoa</taxon>
        <taxon>Chordata</taxon>
        <taxon>Craniata</taxon>
        <taxon>Vertebrata</taxon>
        <taxon>Euteleostomi</taxon>
        <taxon>Archelosauria</taxon>
        <taxon>Archosauria</taxon>
        <taxon>Dinosauria</taxon>
        <taxon>Saurischia</taxon>
        <taxon>Theropoda</taxon>
        <taxon>Coelurosauria</taxon>
        <taxon>Aves</taxon>
        <taxon>Neognathae</taxon>
        <taxon>Galloanserae</taxon>
        <taxon>Galliformes</taxon>
        <taxon>Megapodiidae</taxon>
        <taxon>Alectura</taxon>
    </lineage>
</organism>
<accession>A0A7L0WCA1</accession>
<evidence type="ECO:0000256" key="7">
    <source>
        <dbReference type="ARBA" id="ARBA00022989"/>
    </source>
</evidence>
<feature type="transmembrane region" description="Helical" evidence="13">
    <location>
        <begin position="405"/>
        <end position="428"/>
    </location>
</feature>
<dbReference type="SUPFAM" id="SSF48726">
    <property type="entry name" value="Immunoglobulin"/>
    <property type="match status" value="3"/>
</dbReference>